<sequence>MGRYRPCGKDCVYQVALLCPSRAARRRETRGKRGPIAEEDGAVVARIPLFASCALLDDYVCPYHVPGYDRAPYGLAHFGGADERTALWRILCLVVL</sequence>
<gene>
    <name evidence="1" type="ORF">BD311DRAFT_823853</name>
</gene>
<evidence type="ECO:0000313" key="1">
    <source>
        <dbReference type="EMBL" id="TBU22494.1"/>
    </source>
</evidence>
<name>A0A4Q9M672_9APHY</name>
<organism evidence="1">
    <name type="scientific">Dichomitus squalens</name>
    <dbReference type="NCBI Taxonomy" id="114155"/>
    <lineage>
        <taxon>Eukaryota</taxon>
        <taxon>Fungi</taxon>
        <taxon>Dikarya</taxon>
        <taxon>Basidiomycota</taxon>
        <taxon>Agaricomycotina</taxon>
        <taxon>Agaricomycetes</taxon>
        <taxon>Polyporales</taxon>
        <taxon>Polyporaceae</taxon>
        <taxon>Dichomitus</taxon>
    </lineage>
</organism>
<protein>
    <submittedName>
        <fullName evidence="1">Uncharacterized protein</fullName>
    </submittedName>
</protein>
<reference evidence="1" key="1">
    <citation type="submission" date="2019-01" db="EMBL/GenBank/DDBJ databases">
        <title>Draft genome sequences of three monokaryotic isolates of the white-rot basidiomycete fungus Dichomitus squalens.</title>
        <authorList>
            <consortium name="DOE Joint Genome Institute"/>
            <person name="Lopez S.C."/>
            <person name="Andreopoulos B."/>
            <person name="Pangilinan J."/>
            <person name="Lipzen A."/>
            <person name="Riley R."/>
            <person name="Ahrendt S."/>
            <person name="Ng V."/>
            <person name="Barry K."/>
            <person name="Daum C."/>
            <person name="Grigoriev I.V."/>
            <person name="Hilden K.S."/>
            <person name="Makela M.R."/>
            <person name="de Vries R.P."/>
        </authorList>
    </citation>
    <scope>NUCLEOTIDE SEQUENCE [LARGE SCALE GENOMIC DNA]</scope>
    <source>
        <strain evidence="1">OM18370.1</strain>
    </source>
</reference>
<dbReference type="AlphaFoldDB" id="A0A4Q9M672"/>
<dbReference type="EMBL" id="ML143539">
    <property type="protein sequence ID" value="TBU22494.1"/>
    <property type="molecule type" value="Genomic_DNA"/>
</dbReference>
<dbReference type="Proteomes" id="UP000292957">
    <property type="component" value="Unassembled WGS sequence"/>
</dbReference>
<accession>A0A4Q9M672</accession>
<proteinExistence type="predicted"/>